<evidence type="ECO:0000313" key="2">
    <source>
        <dbReference type="EMBL" id="GAW83971.1"/>
    </source>
</evidence>
<name>A0A1Y1JNC9_PLAGO</name>
<proteinExistence type="predicted"/>
<keyword evidence="3" id="KW-1185">Reference proteome</keyword>
<dbReference type="RefSeq" id="XP_028546560.1">
    <property type="nucleotide sequence ID" value="XM_028690759.1"/>
</dbReference>
<dbReference type="Proteomes" id="UP000195521">
    <property type="component" value="Unassembled WGS sequence"/>
</dbReference>
<accession>A0A1Y1JNC9</accession>
<dbReference type="GeneID" id="39744779"/>
<reference evidence="3" key="1">
    <citation type="submission" date="2017-04" db="EMBL/GenBank/DDBJ databases">
        <title>Plasmodium gonderi genome.</title>
        <authorList>
            <person name="Arisue N."/>
            <person name="Honma H."/>
            <person name="Kawai S."/>
            <person name="Tougan T."/>
            <person name="Tanabe K."/>
            <person name="Horii T."/>
        </authorList>
    </citation>
    <scope>NUCLEOTIDE SEQUENCE [LARGE SCALE GENOMIC DNA]</scope>
    <source>
        <strain evidence="3">ATCC 30045</strain>
    </source>
</reference>
<sequence length="395" mass="46806">MIFCIKNKIINIYFEFNGIFPQCKEEYSKAQSTYPFEGIYHDLNSHIYRSCQEFTKNDSQNYNCNLSGFVIQCMYLGRYLYHIHNKSNMEKKKNCIYFRYLLKKHLRDYKCKNIETIEANFNKINMSNGNKFFLPDVQNVYNICNEYTEFSDEIFVTLQKLENMIIEFEKFRRYDNPQSITEALSHAADFMTMLQDFLKIDYGAQNRSLIDIYQKYSGQYNEIMNRITQYEDAKKKIKAPTLHNTTEIVSMVDTIPKIVTTEEFKNENTKKFTSESTHSSTETSTELHLVNMTKKSTDLATGTGVGIVVLMFALSLVIFILYKVIYKFNFVYCTPYSPALKRCVWNLKRMENKRSIEHFDPMDSVEMEYKNFVDNKYSIAYSSVEYPRFRNNNNL</sequence>
<keyword evidence="1" id="KW-1133">Transmembrane helix</keyword>
<evidence type="ECO:0000313" key="3">
    <source>
        <dbReference type="Proteomes" id="UP000195521"/>
    </source>
</evidence>
<dbReference type="EMBL" id="BDQF01000045">
    <property type="protein sequence ID" value="GAW83971.1"/>
    <property type="molecule type" value="Genomic_DNA"/>
</dbReference>
<dbReference type="AlphaFoldDB" id="A0A1Y1JNC9"/>
<protein>
    <submittedName>
        <fullName evidence="2">Variable surface protein</fullName>
    </submittedName>
</protein>
<feature type="transmembrane region" description="Helical" evidence="1">
    <location>
        <begin position="299"/>
        <end position="322"/>
    </location>
</feature>
<gene>
    <name evidence="2" type="ORF">PGO_000365</name>
</gene>
<evidence type="ECO:0000256" key="1">
    <source>
        <dbReference type="SAM" id="Phobius"/>
    </source>
</evidence>
<comment type="caution">
    <text evidence="2">The sequence shown here is derived from an EMBL/GenBank/DDBJ whole genome shotgun (WGS) entry which is preliminary data.</text>
</comment>
<keyword evidence="1" id="KW-0472">Membrane</keyword>
<organism evidence="2 3">
    <name type="scientific">Plasmodium gonderi</name>
    <dbReference type="NCBI Taxonomy" id="77519"/>
    <lineage>
        <taxon>Eukaryota</taxon>
        <taxon>Sar</taxon>
        <taxon>Alveolata</taxon>
        <taxon>Apicomplexa</taxon>
        <taxon>Aconoidasida</taxon>
        <taxon>Haemosporida</taxon>
        <taxon>Plasmodiidae</taxon>
        <taxon>Plasmodium</taxon>
        <taxon>Plasmodium (Plasmodium)</taxon>
    </lineage>
</organism>
<keyword evidence="1" id="KW-0812">Transmembrane</keyword>